<name>A0A815XZF1_9BILA</name>
<evidence type="ECO:0008006" key="6">
    <source>
        <dbReference type="Google" id="ProtNLM"/>
    </source>
</evidence>
<evidence type="ECO:0000313" key="5">
    <source>
        <dbReference type="Proteomes" id="UP000663877"/>
    </source>
</evidence>
<dbReference type="EMBL" id="CAJNOI010005349">
    <property type="protein sequence ID" value="CAF1563897.1"/>
    <property type="molecule type" value="Genomic_DNA"/>
</dbReference>
<proteinExistence type="predicted"/>
<feature type="transmembrane region" description="Helical" evidence="1">
    <location>
        <begin position="37"/>
        <end position="63"/>
    </location>
</feature>
<dbReference type="EMBL" id="CAJNOM010005754">
    <property type="protein sequence ID" value="CAF1665915.1"/>
    <property type="molecule type" value="Genomic_DNA"/>
</dbReference>
<keyword evidence="4" id="KW-1185">Reference proteome</keyword>
<sequence>HDPISRRTIDDIDDEQRTWCILEYSTNFKKYDKFINIFHVLIPFIINIFSAICITILVFRMRLKTKKKSTYKKLLCVQIQQNKHLLISPCILTLLSIPRLIISFLSGCMESIRNPWLYLTGYYISFIPPLLIIILFILPSRTYRHEFVSIIRKINFFSK</sequence>
<keyword evidence="1" id="KW-0812">Transmembrane</keyword>
<dbReference type="Proteomes" id="UP000663832">
    <property type="component" value="Unassembled WGS sequence"/>
</dbReference>
<keyword evidence="1" id="KW-1133">Transmembrane helix</keyword>
<comment type="caution">
    <text evidence="2">The sequence shown here is derived from an EMBL/GenBank/DDBJ whole genome shotgun (WGS) entry which is preliminary data.</text>
</comment>
<feature type="transmembrane region" description="Helical" evidence="1">
    <location>
        <begin position="84"/>
        <end position="104"/>
    </location>
</feature>
<feature type="non-terminal residue" evidence="2">
    <location>
        <position position="1"/>
    </location>
</feature>
<dbReference type="AlphaFoldDB" id="A0A815XZF1"/>
<dbReference type="Gene3D" id="1.20.1070.10">
    <property type="entry name" value="Rhodopsin 7-helix transmembrane proteins"/>
    <property type="match status" value="1"/>
</dbReference>
<keyword evidence="1" id="KW-0472">Membrane</keyword>
<accession>A0A815XZF1</accession>
<evidence type="ECO:0000313" key="2">
    <source>
        <dbReference type="EMBL" id="CAF1563897.1"/>
    </source>
</evidence>
<reference evidence="2" key="1">
    <citation type="submission" date="2021-02" db="EMBL/GenBank/DDBJ databases">
        <authorList>
            <person name="Nowell W R."/>
        </authorList>
    </citation>
    <scope>NUCLEOTIDE SEQUENCE</scope>
</reference>
<evidence type="ECO:0000256" key="1">
    <source>
        <dbReference type="SAM" id="Phobius"/>
    </source>
</evidence>
<organism evidence="2 5">
    <name type="scientific">Adineta steineri</name>
    <dbReference type="NCBI Taxonomy" id="433720"/>
    <lineage>
        <taxon>Eukaryota</taxon>
        <taxon>Metazoa</taxon>
        <taxon>Spiralia</taxon>
        <taxon>Gnathifera</taxon>
        <taxon>Rotifera</taxon>
        <taxon>Eurotatoria</taxon>
        <taxon>Bdelloidea</taxon>
        <taxon>Adinetida</taxon>
        <taxon>Adinetidae</taxon>
        <taxon>Adineta</taxon>
    </lineage>
</organism>
<evidence type="ECO:0000313" key="4">
    <source>
        <dbReference type="Proteomes" id="UP000663832"/>
    </source>
</evidence>
<feature type="transmembrane region" description="Helical" evidence="1">
    <location>
        <begin position="116"/>
        <end position="138"/>
    </location>
</feature>
<gene>
    <name evidence="2" type="ORF">BJG266_LOCUS47180</name>
    <name evidence="3" type="ORF">QVE165_LOCUS64216</name>
</gene>
<dbReference type="SUPFAM" id="SSF81321">
    <property type="entry name" value="Family A G protein-coupled receptor-like"/>
    <property type="match status" value="1"/>
</dbReference>
<dbReference type="Proteomes" id="UP000663877">
    <property type="component" value="Unassembled WGS sequence"/>
</dbReference>
<protein>
    <recommendedName>
        <fullName evidence="6">G-protein coupled receptors family 1 profile domain-containing protein</fullName>
    </recommendedName>
</protein>
<evidence type="ECO:0000313" key="3">
    <source>
        <dbReference type="EMBL" id="CAF1665915.1"/>
    </source>
</evidence>
<dbReference type="OrthoDB" id="10047399at2759"/>